<dbReference type="InterPro" id="IPR045851">
    <property type="entry name" value="AMP-bd_C_sf"/>
</dbReference>
<accession>A0A8E2ASD5</accession>
<evidence type="ECO:0000313" key="3">
    <source>
        <dbReference type="EMBL" id="OCH88429.1"/>
    </source>
</evidence>
<evidence type="ECO:0000313" key="4">
    <source>
        <dbReference type="Proteomes" id="UP000250043"/>
    </source>
</evidence>
<dbReference type="OrthoDB" id="416786at2759"/>
<dbReference type="InterPro" id="IPR042099">
    <property type="entry name" value="ANL_N_sf"/>
</dbReference>
<dbReference type="InterPro" id="IPR020845">
    <property type="entry name" value="AMP-binding_CS"/>
</dbReference>
<keyword evidence="4" id="KW-1185">Reference proteome</keyword>
<dbReference type="SUPFAM" id="SSF56801">
    <property type="entry name" value="Acetyl-CoA synthetase-like"/>
    <property type="match status" value="1"/>
</dbReference>
<dbReference type="GO" id="GO:0044550">
    <property type="term" value="P:secondary metabolite biosynthetic process"/>
    <property type="evidence" value="ECO:0007669"/>
    <property type="project" value="TreeGrafter"/>
</dbReference>
<proteinExistence type="predicted"/>
<dbReference type="Proteomes" id="UP000250043">
    <property type="component" value="Unassembled WGS sequence"/>
</dbReference>
<dbReference type="AlphaFoldDB" id="A0A8E2ASD5"/>
<dbReference type="EMBL" id="KV722453">
    <property type="protein sequence ID" value="OCH88429.1"/>
    <property type="molecule type" value="Genomic_DNA"/>
</dbReference>
<dbReference type="Gene3D" id="3.40.50.12780">
    <property type="entry name" value="N-terminal domain of ligase-like"/>
    <property type="match status" value="1"/>
</dbReference>
<dbReference type="GO" id="GO:0043041">
    <property type="term" value="P:amino acid activation for nonribosomal peptide biosynthetic process"/>
    <property type="evidence" value="ECO:0007669"/>
    <property type="project" value="TreeGrafter"/>
</dbReference>
<dbReference type="InterPro" id="IPR000873">
    <property type="entry name" value="AMP-dep_synth/lig_dom"/>
</dbReference>
<name>A0A8E2ASD5_9APHY</name>
<dbReference type="GO" id="GO:0005737">
    <property type="term" value="C:cytoplasm"/>
    <property type="evidence" value="ECO:0007669"/>
    <property type="project" value="TreeGrafter"/>
</dbReference>
<organism evidence="3 4">
    <name type="scientific">Obba rivulosa</name>
    <dbReference type="NCBI Taxonomy" id="1052685"/>
    <lineage>
        <taxon>Eukaryota</taxon>
        <taxon>Fungi</taxon>
        <taxon>Dikarya</taxon>
        <taxon>Basidiomycota</taxon>
        <taxon>Agaricomycotina</taxon>
        <taxon>Agaricomycetes</taxon>
        <taxon>Polyporales</taxon>
        <taxon>Gelatoporiaceae</taxon>
        <taxon>Obba</taxon>
    </lineage>
</organism>
<dbReference type="Gene3D" id="3.30.300.30">
    <property type="match status" value="1"/>
</dbReference>
<reference evidence="3 4" key="1">
    <citation type="submission" date="2016-07" db="EMBL/GenBank/DDBJ databases">
        <title>Draft genome of the white-rot fungus Obba rivulosa 3A-2.</title>
        <authorList>
            <consortium name="DOE Joint Genome Institute"/>
            <person name="Miettinen O."/>
            <person name="Riley R."/>
            <person name="Acob R."/>
            <person name="Barry K."/>
            <person name="Cullen D."/>
            <person name="De Vries R."/>
            <person name="Hainaut M."/>
            <person name="Hatakka A."/>
            <person name="Henrissat B."/>
            <person name="Hilden K."/>
            <person name="Kuo R."/>
            <person name="Labutti K."/>
            <person name="Lipzen A."/>
            <person name="Makela M.R."/>
            <person name="Sandor L."/>
            <person name="Spatafora J.W."/>
            <person name="Grigoriev I.V."/>
            <person name="Hibbett D.S."/>
        </authorList>
    </citation>
    <scope>NUCLEOTIDE SEQUENCE [LARGE SCALE GENOMIC DNA]</scope>
    <source>
        <strain evidence="3 4">3A-2</strain>
    </source>
</reference>
<evidence type="ECO:0000256" key="1">
    <source>
        <dbReference type="ARBA" id="ARBA00023268"/>
    </source>
</evidence>
<dbReference type="GO" id="GO:0031177">
    <property type="term" value="F:phosphopantetheine binding"/>
    <property type="evidence" value="ECO:0007669"/>
    <property type="project" value="TreeGrafter"/>
</dbReference>
<dbReference type="Pfam" id="PF00501">
    <property type="entry name" value="AMP-binding"/>
    <property type="match status" value="1"/>
</dbReference>
<dbReference type="PANTHER" id="PTHR45527">
    <property type="entry name" value="NONRIBOSOMAL PEPTIDE SYNTHETASE"/>
    <property type="match status" value="1"/>
</dbReference>
<keyword evidence="1" id="KW-0511">Multifunctional enzyme</keyword>
<sequence>MDSVVSFMQLAVTSIASFGLFWQRSTLLNLLISPVDILQGLVGSEFATGRPAHHRPTATYESDVQVKSVVSIIRGDSSQIPSECIHHAFDLHAAGHPLQMAVVDHSGEAFTYGQMRALSLRLSDILTAHGVCRGSRVCLLVQRSVHHIIAIFSILRLGAAYIPLDGAIIPHNAILDVLQDSQPKLIMASREYMGRLKDIDFACVCLEDMLSDAQLLLDDPTNLAISESVSSSESAYVIYTSGTTGRPKGVSVSHLNVTNLVLLRPGNLGIVPGVRVAQLLNVAFDMCAWEIFACLLNGGTLHLRGPRRADWIKAMQTVDVVICTPSILVPHDPADYPNIKVVATAGEPCPQALADRWSRTAAFYNCCGPTETTIVNTMHLHTSGMPLSIGEPTPNNHVYVLDDQLRPVARGEPGIMWAGGLGVSQGYLNRPELTSTKFRPDPFHGGIMYNTGDLGRWRFDGKLDHLGRIDEQVKVKGFRVELDGVSAAMRCTPGVVSACALLIGAELWGFYSPEHIKQEEVQNSVMQRLPCYAVPVKFIGMHELQLTGNGKVDKHHLRCLAESRT</sequence>
<feature type="domain" description="AMP-dependent synthetase/ligase" evidence="2">
    <location>
        <begin position="90"/>
        <end position="428"/>
    </location>
</feature>
<gene>
    <name evidence="3" type="ORF">OBBRIDRAFT_89462</name>
</gene>
<protein>
    <submittedName>
        <fullName evidence="3">AMP-binding protein</fullName>
    </submittedName>
</protein>
<dbReference type="PANTHER" id="PTHR45527:SF1">
    <property type="entry name" value="FATTY ACID SYNTHASE"/>
    <property type="match status" value="1"/>
</dbReference>
<evidence type="ECO:0000259" key="2">
    <source>
        <dbReference type="Pfam" id="PF00501"/>
    </source>
</evidence>
<dbReference type="PROSITE" id="PS00455">
    <property type="entry name" value="AMP_BINDING"/>
    <property type="match status" value="1"/>
</dbReference>